<gene>
    <name evidence="2" type="ORF">DFR56_10922</name>
</gene>
<organism evidence="2 3">
    <name type="scientific">Pseudogracilibacillus auburnensis</name>
    <dbReference type="NCBI Taxonomy" id="1494959"/>
    <lineage>
        <taxon>Bacteria</taxon>
        <taxon>Bacillati</taxon>
        <taxon>Bacillota</taxon>
        <taxon>Bacilli</taxon>
        <taxon>Bacillales</taxon>
        <taxon>Bacillaceae</taxon>
        <taxon>Pseudogracilibacillus</taxon>
    </lineage>
</organism>
<dbReference type="InterPro" id="IPR055259">
    <property type="entry name" value="YkvP/CgeB_Glyco_trans-like"/>
</dbReference>
<evidence type="ECO:0000313" key="2">
    <source>
        <dbReference type="EMBL" id="PXW85860.1"/>
    </source>
</evidence>
<dbReference type="RefSeq" id="WP_110395829.1">
    <property type="nucleotide sequence ID" value="NZ_JBHUHB010000001.1"/>
</dbReference>
<keyword evidence="3" id="KW-1185">Reference proteome</keyword>
<name>A0A2V3VWC0_9BACI</name>
<dbReference type="AlphaFoldDB" id="A0A2V3VWC0"/>
<dbReference type="Proteomes" id="UP000247978">
    <property type="component" value="Unassembled WGS sequence"/>
</dbReference>
<feature type="domain" description="Spore protein YkvP/CgeB glycosyl transferase-like" evidence="1">
    <location>
        <begin position="366"/>
        <end position="485"/>
    </location>
</feature>
<comment type="caution">
    <text evidence="2">The sequence shown here is derived from an EMBL/GenBank/DDBJ whole genome shotgun (WGS) entry which is preliminary data.</text>
</comment>
<accession>A0A2V3VWC0</accession>
<dbReference type="Pfam" id="PF13524">
    <property type="entry name" value="Glyco_trans_1_2"/>
    <property type="match status" value="1"/>
</dbReference>
<evidence type="ECO:0000259" key="1">
    <source>
        <dbReference type="Pfam" id="PF13524"/>
    </source>
</evidence>
<sequence>MFKLRGKKNDTVIDNLPKDIFQFNSWNFNKNRIKMSVDSNTMSIESKSRRVDYLTLYENNTKFSHVGKNEPKILLDKQNIFEISGVKSANVDVIFYLLEYDEKYKRIHTNRLKINDKKIITTQPQTKYARIAIRLAGKGKVEITNFTAKKYGLIDELASQGGKKMQDIKMACIFDEFSMASFKNVVSLTTFTPDNWSIVFEHEKPDLLMVESAWKGNQGSWEYEVATYNNNNQNQKLKELLLWCNKHKIPTVFWNKEDPVHFEKFKRTAALFDYIFTTDADMIPAYRKFVGHDRVYTLQFAANPTIHNPITADNNKKSRISFAGSYYSNRHPERKKDMDDVLKVAKEFGLDIFDRNYGKSNTDFNFPNEFKNNILGSLPYHQIYKAYKDYRLILNVNSVKNSPTMFSRRVFEGLASGTPVISSYAVGLKKTFKDLITIYENEPDFKKETERLMTDIIFYRKRAIEGMREVFHKHTYKKRMEYILDTVKVTYRKSKDDVTILFYLTSGKELGKALNIVENQTFEHIKVFLVLDLFEGHEEIINEYNNEKYSSYLMHHTKNRDITELIDTKYITVMDTKYTYGEHYLEDLMHACIYSNADIVGKKSLMDALDDYNYAEHEYKYVDNIYEETAVLTVEDIKYYSLKDIVQCRSNLIEVLYKQEGKRIFSSDKFNFSFGNESRNSKELQ</sequence>
<dbReference type="OrthoDB" id="7019976at2"/>
<dbReference type="SUPFAM" id="SSF53756">
    <property type="entry name" value="UDP-Glycosyltransferase/glycogen phosphorylase"/>
    <property type="match status" value="1"/>
</dbReference>
<protein>
    <submittedName>
        <fullName evidence="2">Spore maturation protein CgeB</fullName>
    </submittedName>
</protein>
<dbReference type="EMBL" id="QJJQ01000009">
    <property type="protein sequence ID" value="PXW85860.1"/>
    <property type="molecule type" value="Genomic_DNA"/>
</dbReference>
<proteinExistence type="predicted"/>
<reference evidence="2 3" key="1">
    <citation type="submission" date="2018-05" db="EMBL/GenBank/DDBJ databases">
        <title>Genomic Encyclopedia of Type Strains, Phase IV (KMG-IV): sequencing the most valuable type-strain genomes for metagenomic binning, comparative biology and taxonomic classification.</title>
        <authorList>
            <person name="Goeker M."/>
        </authorList>
    </citation>
    <scope>NUCLEOTIDE SEQUENCE [LARGE SCALE GENOMIC DNA]</scope>
    <source>
        <strain evidence="2 3">DSM 28556</strain>
    </source>
</reference>
<evidence type="ECO:0000313" key="3">
    <source>
        <dbReference type="Proteomes" id="UP000247978"/>
    </source>
</evidence>